<dbReference type="RefSeq" id="WP_214384562.1">
    <property type="nucleotide sequence ID" value="NZ_CP075566.1"/>
</dbReference>
<proteinExistence type="predicted"/>
<evidence type="ECO:0000313" key="2">
    <source>
        <dbReference type="Proteomes" id="UP000681155"/>
    </source>
</evidence>
<dbReference type="Proteomes" id="UP000681155">
    <property type="component" value="Chromosome"/>
</dbReference>
<name>A0ABX8F733_9PSED</name>
<sequence length="102" mass="11192">MITTTLSHQALFRAGSNVNNCTVTEKLSGDRVLLYLCPECGDIGCGAYSVQTQESDEHFIRDLFAYENGYEEPRIIKGIGPFTFEKQSYEAAITGASALCLT</sequence>
<reference evidence="1 2" key="1">
    <citation type="submission" date="2021-05" db="EMBL/GenBank/DDBJ databases">
        <title>Complete genome of the cytokinin-producing biocontrol strain Pseudomonas fluorescens G20-18.</title>
        <authorList>
            <person name="Nielsen T.K."/>
            <person name="Mekureyaw M.F."/>
            <person name="Hansen L.H."/>
            <person name="Nicolaisen M.H."/>
            <person name="Roitsch T.G."/>
            <person name="Hennessy R.C."/>
        </authorList>
    </citation>
    <scope>NUCLEOTIDE SEQUENCE [LARGE SCALE GENOMIC DNA]</scope>
    <source>
        <strain evidence="1 2">G20-18</strain>
    </source>
</reference>
<gene>
    <name evidence="1" type="ORF">KJF94_14715</name>
</gene>
<accession>A0ABX8F733</accession>
<keyword evidence="2" id="KW-1185">Reference proteome</keyword>
<evidence type="ECO:0000313" key="1">
    <source>
        <dbReference type="EMBL" id="QVW26707.1"/>
    </source>
</evidence>
<dbReference type="EMBL" id="CP075566">
    <property type="protein sequence ID" value="QVW26707.1"/>
    <property type="molecule type" value="Genomic_DNA"/>
</dbReference>
<organism evidence="1 2">
    <name type="scientific">Pseudomonas hormoni</name>
    <dbReference type="NCBI Taxonomy" id="3093767"/>
    <lineage>
        <taxon>Bacteria</taxon>
        <taxon>Pseudomonadati</taxon>
        <taxon>Pseudomonadota</taxon>
        <taxon>Gammaproteobacteria</taxon>
        <taxon>Pseudomonadales</taxon>
        <taxon>Pseudomonadaceae</taxon>
        <taxon>Pseudomonas</taxon>
    </lineage>
</organism>
<protein>
    <submittedName>
        <fullName evidence="1">Uncharacterized protein</fullName>
    </submittedName>
</protein>